<dbReference type="PANTHER" id="PTHR23409:SF18">
    <property type="entry name" value="RIBONUCLEOSIDE-DIPHOSPHATE REDUCTASE SUBUNIT M2"/>
    <property type="match status" value="1"/>
</dbReference>
<keyword evidence="7" id="KW-1185">Reference proteome</keyword>
<name>A0A494XIT0_9BURK</name>
<keyword evidence="2 6" id="KW-0560">Oxidoreductase</keyword>
<comment type="catalytic activity">
    <reaction evidence="2">
        <text>a 2'-deoxyribonucleoside 5'-diphosphate + [thioredoxin]-disulfide + H2O = a ribonucleoside 5'-diphosphate + [thioredoxin]-dithiol</text>
        <dbReference type="Rhea" id="RHEA:23252"/>
        <dbReference type="Rhea" id="RHEA-COMP:10698"/>
        <dbReference type="Rhea" id="RHEA-COMP:10700"/>
        <dbReference type="ChEBI" id="CHEBI:15377"/>
        <dbReference type="ChEBI" id="CHEBI:29950"/>
        <dbReference type="ChEBI" id="CHEBI:50058"/>
        <dbReference type="ChEBI" id="CHEBI:57930"/>
        <dbReference type="ChEBI" id="CHEBI:73316"/>
        <dbReference type="EC" id="1.17.4.1"/>
    </reaction>
</comment>
<dbReference type="RefSeq" id="WP_121089066.1">
    <property type="nucleotide sequence ID" value="NZ_RBZU01000011.1"/>
</dbReference>
<dbReference type="InterPro" id="IPR012348">
    <property type="entry name" value="RNR-like"/>
</dbReference>
<feature type="binding site" evidence="4">
    <location>
        <position position="293"/>
    </location>
    <ligand>
        <name>Fe cation</name>
        <dbReference type="ChEBI" id="CHEBI:24875"/>
        <label>2</label>
    </ligand>
</feature>
<evidence type="ECO:0000256" key="4">
    <source>
        <dbReference type="PIRSR" id="PIRSR000355-2"/>
    </source>
</evidence>
<dbReference type="Pfam" id="PF00268">
    <property type="entry name" value="Ribonuc_red_sm"/>
    <property type="match status" value="1"/>
</dbReference>
<keyword evidence="2 4" id="KW-0408">Iron</keyword>
<reference evidence="6 7" key="1">
    <citation type="submission" date="2018-10" db="EMBL/GenBank/DDBJ databases">
        <title>Robbsia sp. DHC34, isolated from soil.</title>
        <authorList>
            <person name="Gao Z.-H."/>
            <person name="Qiu L.-H."/>
        </authorList>
    </citation>
    <scope>NUCLEOTIDE SEQUENCE [LARGE SCALE GENOMIC DNA]</scope>
    <source>
        <strain evidence="6 7">DHC34</strain>
    </source>
</reference>
<evidence type="ECO:0000313" key="7">
    <source>
        <dbReference type="Proteomes" id="UP000270342"/>
    </source>
</evidence>
<comment type="function">
    <text evidence="2">Provides the precursors necessary for DNA synthesis. Catalyzes the biosynthesis of deoxyribonucleotides from the corresponding ribonucleotides.</text>
</comment>
<comment type="similarity">
    <text evidence="1 2">Belongs to the ribonucleoside diphosphate reductase small chain family.</text>
</comment>
<evidence type="ECO:0000256" key="1">
    <source>
        <dbReference type="ARBA" id="ARBA00009303"/>
    </source>
</evidence>
<feature type="binding site" evidence="4">
    <location>
        <position position="296"/>
    </location>
    <ligand>
        <name>Fe cation</name>
        <dbReference type="ChEBI" id="CHEBI:24875"/>
        <label>2</label>
    </ligand>
</feature>
<dbReference type="PIRSF" id="PIRSF000355">
    <property type="entry name" value="NrdB"/>
    <property type="match status" value="1"/>
</dbReference>
<keyword evidence="2 4" id="KW-0479">Metal-binding</keyword>
<evidence type="ECO:0000256" key="3">
    <source>
        <dbReference type="PIRSR" id="PIRSR000355-1"/>
    </source>
</evidence>
<feature type="binding site" evidence="4">
    <location>
        <position position="259"/>
    </location>
    <ligand>
        <name>Fe cation</name>
        <dbReference type="ChEBI" id="CHEBI:24875"/>
        <label>2</label>
    </ligand>
</feature>
<evidence type="ECO:0000256" key="2">
    <source>
        <dbReference type="PIRNR" id="PIRNR000355"/>
    </source>
</evidence>
<dbReference type="CDD" id="cd01049">
    <property type="entry name" value="RNRR2"/>
    <property type="match status" value="1"/>
</dbReference>
<proteinExistence type="inferred from homology"/>
<dbReference type="InterPro" id="IPR009078">
    <property type="entry name" value="Ferritin-like_SF"/>
</dbReference>
<dbReference type="SUPFAM" id="SSF47240">
    <property type="entry name" value="Ferritin-like"/>
    <property type="match status" value="1"/>
</dbReference>
<comment type="caution">
    <text evidence="6">The sequence shown here is derived from an EMBL/GenBank/DDBJ whole genome shotgun (WGS) entry which is preliminary data.</text>
</comment>
<comment type="cofactor">
    <cofactor evidence="2 4">
        <name>Fe cation</name>
        <dbReference type="ChEBI" id="CHEBI:24875"/>
    </cofactor>
    <text evidence="2 4">Binds 2 iron ions per subunit.</text>
</comment>
<dbReference type="PANTHER" id="PTHR23409">
    <property type="entry name" value="RIBONUCLEOSIDE-DIPHOSPHATE REDUCTASE SMALL CHAIN"/>
    <property type="match status" value="1"/>
</dbReference>
<feature type="active site" evidence="3">
    <location>
        <position position="193"/>
    </location>
</feature>
<evidence type="ECO:0000313" key="6">
    <source>
        <dbReference type="EMBL" id="RKP48546.1"/>
    </source>
</evidence>
<feature type="binding site" evidence="4">
    <location>
        <position position="155"/>
    </location>
    <ligand>
        <name>Fe cation</name>
        <dbReference type="ChEBI" id="CHEBI:24875"/>
        <label>1</label>
    </ligand>
</feature>
<dbReference type="EMBL" id="RBZU01000011">
    <property type="protein sequence ID" value="RKP48546.1"/>
    <property type="molecule type" value="Genomic_DNA"/>
</dbReference>
<feature type="binding site" evidence="4">
    <location>
        <position position="189"/>
    </location>
    <ligand>
        <name>Fe cation</name>
        <dbReference type="ChEBI" id="CHEBI:24875"/>
        <label>1</label>
    </ligand>
</feature>
<feature type="transmembrane region" description="Helical" evidence="5">
    <location>
        <begin position="251"/>
        <end position="273"/>
    </location>
</feature>
<keyword evidence="5" id="KW-0472">Membrane</keyword>
<keyword evidence="2" id="KW-0215">Deoxyribonucleotide synthesis</keyword>
<keyword evidence="5" id="KW-0812">Transmembrane</keyword>
<sequence length="414" mass="46895">MLNWDDEITAVTPASGEQSNALRAPAGAVIAPRTATPSVAAQHASLPQDIFARDIATPPLAKPATSHAAAADHTSTERVNVADKRIINGTTDVNQLVPFKYKWAWEKYLAGCANHWMPQEVNMSRDIALWKDPNGLTEDERRIVKRNLGFFVTADSLAANNIVLGTYRHITAPEARQFLLRQAFEEAIHTHAYQYIVESLGLDESEIFNAYHEVDSIRAKDEFLIPFITVLTDPSFKTGTPETDQQLLKSLIVFACIMEGLFFYVGFTQILALGRQNKMTGAAEQYQYILRDESMHCNFGIDLINTVKLENPHLWTPEFRAEISALFQKAVDLEYRYAEDTMPRGVLGLNASMFKSYLRFIANRRCQQIGLDALYPNEENPFPWMSEMIDLKKERNFFETRVIEYQTGGALSWE</sequence>
<dbReference type="Gene3D" id="1.10.620.20">
    <property type="entry name" value="Ribonucleotide Reductase, subunit A"/>
    <property type="match status" value="1"/>
</dbReference>
<organism evidence="6 7">
    <name type="scientific">Pararobbsia silviterrae</name>
    <dbReference type="NCBI Taxonomy" id="1792498"/>
    <lineage>
        <taxon>Bacteria</taxon>
        <taxon>Pseudomonadati</taxon>
        <taxon>Pseudomonadota</taxon>
        <taxon>Betaproteobacteria</taxon>
        <taxon>Burkholderiales</taxon>
        <taxon>Burkholderiaceae</taxon>
        <taxon>Pararobbsia</taxon>
    </lineage>
</organism>
<dbReference type="EC" id="1.17.4.1" evidence="2"/>
<dbReference type="UniPathway" id="UPA00326"/>
<dbReference type="AlphaFoldDB" id="A0A494XIT0"/>
<gene>
    <name evidence="6" type="ORF">D7S86_21250</name>
</gene>
<dbReference type="GO" id="GO:0046872">
    <property type="term" value="F:metal ion binding"/>
    <property type="evidence" value="ECO:0007669"/>
    <property type="project" value="UniProtKB-KW"/>
</dbReference>
<dbReference type="NCBIfam" id="NF007186">
    <property type="entry name" value="PRK09614.1-5"/>
    <property type="match status" value="1"/>
</dbReference>
<dbReference type="OrthoDB" id="9766544at2"/>
<evidence type="ECO:0000256" key="5">
    <source>
        <dbReference type="SAM" id="Phobius"/>
    </source>
</evidence>
<accession>A0A494XIT0</accession>
<feature type="binding site" evidence="4">
    <location>
        <position position="186"/>
    </location>
    <ligand>
        <name>Fe cation</name>
        <dbReference type="ChEBI" id="CHEBI:24875"/>
        <label>2</label>
    </ligand>
</feature>
<keyword evidence="5" id="KW-1133">Transmembrane helix</keyword>
<dbReference type="GO" id="GO:0004748">
    <property type="term" value="F:ribonucleoside-diphosphate reductase activity, thioredoxin disulfide as acceptor"/>
    <property type="evidence" value="ECO:0007669"/>
    <property type="project" value="UniProtKB-EC"/>
</dbReference>
<dbReference type="GO" id="GO:0009263">
    <property type="term" value="P:deoxyribonucleotide biosynthetic process"/>
    <property type="evidence" value="ECO:0007669"/>
    <property type="project" value="UniProtKB-KW"/>
</dbReference>
<dbReference type="InterPro" id="IPR000358">
    <property type="entry name" value="RNR_small_fam"/>
</dbReference>
<protein>
    <recommendedName>
        <fullName evidence="2">Ribonucleoside-diphosphate reductase subunit beta</fullName>
        <ecNumber evidence="2">1.17.4.1</ecNumber>
    </recommendedName>
</protein>
<feature type="binding site" evidence="4">
    <location>
        <position position="186"/>
    </location>
    <ligand>
        <name>Fe cation</name>
        <dbReference type="ChEBI" id="CHEBI:24875"/>
        <label>1</label>
    </ligand>
</feature>
<dbReference type="NCBIfam" id="NF005550">
    <property type="entry name" value="PRK07209.1"/>
    <property type="match status" value="1"/>
</dbReference>
<dbReference type="InterPro" id="IPR033909">
    <property type="entry name" value="RNR_small"/>
</dbReference>
<dbReference type="Proteomes" id="UP000270342">
    <property type="component" value="Unassembled WGS sequence"/>
</dbReference>